<sequence>MHKTSDVFGVRSLLIESYIERPTVDELFSAALKDKNQVIVYGSSKQGKTSLTLKHLDPSQYVKVECSPQTRTIDIYRSILRQSNITYFESNTQGISFEISSNLNAGVKVKVPFVGEASLGASDADKKTQSDTSKELYIEYNLELAQDVSELLKKKEINKFIVLENFHYLSLEVQESLAYDLRVFQDLGVIFIVLGIWREANRLVQFNGDLLDRVTEVPVEPWTDGDFIKVIEKGSALLKVNFSNVMKDLINSTFDSVGVLQELCKQCCIAAGVNETATKEVFITQDHLSTALEIKSGEYGGRHIRNFESFVDITRKTSNQSGKPSLAFPYYFINLLLTTDLTNIENGLSRSSLLIGIRKIHHRPDDVRSGDLGAFLHNITQHQINKRIQPPFVDYDRGSKLLKIIDSSLYFFLRHCDREGILADIPHPVTDNSDDLLSDLDDDEAEQSPSGK</sequence>
<dbReference type="RefSeq" id="WP_237253991.1">
    <property type="nucleotide sequence ID" value="NZ_JAKJXF010000008.1"/>
</dbReference>
<protein>
    <recommendedName>
        <fullName evidence="4">ATP-binding protein</fullName>
    </recommendedName>
</protein>
<name>A0ABS9IAY0_9PSED</name>
<dbReference type="SUPFAM" id="SSF52540">
    <property type="entry name" value="P-loop containing nucleoside triphosphate hydrolases"/>
    <property type="match status" value="1"/>
</dbReference>
<proteinExistence type="predicted"/>
<evidence type="ECO:0000256" key="1">
    <source>
        <dbReference type="SAM" id="MobiDB-lite"/>
    </source>
</evidence>
<dbReference type="InterPro" id="IPR027417">
    <property type="entry name" value="P-loop_NTPase"/>
</dbReference>
<feature type="compositionally biased region" description="Acidic residues" evidence="1">
    <location>
        <begin position="433"/>
        <end position="446"/>
    </location>
</feature>
<dbReference type="Gene3D" id="3.40.50.300">
    <property type="entry name" value="P-loop containing nucleotide triphosphate hydrolases"/>
    <property type="match status" value="1"/>
</dbReference>
<dbReference type="EMBL" id="JAKJXH010000024">
    <property type="protein sequence ID" value="MCF7544577.1"/>
    <property type="molecule type" value="Genomic_DNA"/>
</dbReference>
<accession>A0ABS9IAY0</accession>
<organism evidence="2 3">
    <name type="scientific">Pseudomonas petrae</name>
    <dbReference type="NCBI Taxonomy" id="2912190"/>
    <lineage>
        <taxon>Bacteria</taxon>
        <taxon>Pseudomonadati</taxon>
        <taxon>Pseudomonadota</taxon>
        <taxon>Gammaproteobacteria</taxon>
        <taxon>Pseudomonadales</taxon>
        <taxon>Pseudomonadaceae</taxon>
        <taxon>Pseudomonas</taxon>
    </lineage>
</organism>
<evidence type="ECO:0008006" key="4">
    <source>
        <dbReference type="Google" id="ProtNLM"/>
    </source>
</evidence>
<keyword evidence="3" id="KW-1185">Reference proteome</keyword>
<evidence type="ECO:0000313" key="3">
    <source>
        <dbReference type="Proteomes" id="UP001162905"/>
    </source>
</evidence>
<dbReference type="Proteomes" id="UP001162905">
    <property type="component" value="Unassembled WGS sequence"/>
</dbReference>
<reference evidence="2" key="1">
    <citation type="submission" date="2022-01" db="EMBL/GenBank/DDBJ databases">
        <title>Pseudomonas sp. nov. isolated from Antarctic regolith.</title>
        <authorList>
            <person name="Novakova D."/>
            <person name="Sedlar K."/>
        </authorList>
    </citation>
    <scope>NUCLEOTIDE SEQUENCE</scope>
    <source>
        <strain evidence="2">P2647</strain>
    </source>
</reference>
<feature type="region of interest" description="Disordered" evidence="1">
    <location>
        <begin position="433"/>
        <end position="452"/>
    </location>
</feature>
<evidence type="ECO:0000313" key="2">
    <source>
        <dbReference type="EMBL" id="MCF7544577.1"/>
    </source>
</evidence>
<comment type="caution">
    <text evidence="2">The sequence shown here is derived from an EMBL/GenBank/DDBJ whole genome shotgun (WGS) entry which is preliminary data.</text>
</comment>
<gene>
    <name evidence="2" type="ORF">L4G47_20485</name>
</gene>